<dbReference type="InterPro" id="IPR030513">
    <property type="entry name" value="Dehydrin_CS"/>
</dbReference>
<keyword evidence="3" id="KW-1185">Reference proteome</keyword>
<accession>A0AAN9NCV1</accession>
<comment type="caution">
    <text evidence="2">The sequence shown here is derived from an EMBL/GenBank/DDBJ whole genome shotgun (WGS) entry which is preliminary data.</text>
</comment>
<gene>
    <name evidence="2" type="ORF">VNO80_12115</name>
</gene>
<protein>
    <recommendedName>
        <fullName evidence="4">Dehydrin</fullName>
    </recommendedName>
</protein>
<reference evidence="2 3" key="1">
    <citation type="submission" date="2024-01" db="EMBL/GenBank/DDBJ databases">
        <title>The genomes of 5 underutilized Papilionoideae crops provide insights into root nodulation and disease resistanc.</title>
        <authorList>
            <person name="Jiang F."/>
        </authorList>
    </citation>
    <scope>NUCLEOTIDE SEQUENCE [LARGE SCALE GENOMIC DNA]</scope>
    <source>
        <strain evidence="2">JINMINGXINNONG_FW02</strain>
        <tissue evidence="2">Leaves</tissue>
    </source>
</reference>
<organism evidence="2 3">
    <name type="scientific">Phaseolus coccineus</name>
    <name type="common">Scarlet runner bean</name>
    <name type="synonym">Phaseolus multiflorus</name>
    <dbReference type="NCBI Taxonomy" id="3886"/>
    <lineage>
        <taxon>Eukaryota</taxon>
        <taxon>Viridiplantae</taxon>
        <taxon>Streptophyta</taxon>
        <taxon>Embryophyta</taxon>
        <taxon>Tracheophyta</taxon>
        <taxon>Spermatophyta</taxon>
        <taxon>Magnoliopsida</taxon>
        <taxon>eudicotyledons</taxon>
        <taxon>Gunneridae</taxon>
        <taxon>Pentapetalae</taxon>
        <taxon>rosids</taxon>
        <taxon>fabids</taxon>
        <taxon>Fabales</taxon>
        <taxon>Fabaceae</taxon>
        <taxon>Papilionoideae</taxon>
        <taxon>50 kb inversion clade</taxon>
        <taxon>NPAAA clade</taxon>
        <taxon>indigoferoid/millettioid clade</taxon>
        <taxon>Phaseoleae</taxon>
        <taxon>Phaseolus</taxon>
    </lineage>
</organism>
<name>A0AAN9NCV1_PHACN</name>
<proteinExistence type="predicted"/>
<sequence>MHLPYAFGYIHPIPSHGNQYGAVPPTSKDPIQKEMETTGDSTGVGVGGGGGGSTEVIAEDYDTSKSNSSGEKQKKGIIEKIKEKLPGTGTHQHK</sequence>
<dbReference type="EMBL" id="JAYMYR010000004">
    <property type="protein sequence ID" value="KAK7370061.1"/>
    <property type="molecule type" value="Genomic_DNA"/>
</dbReference>
<evidence type="ECO:0000313" key="3">
    <source>
        <dbReference type="Proteomes" id="UP001374584"/>
    </source>
</evidence>
<feature type="region of interest" description="Disordered" evidence="1">
    <location>
        <begin position="14"/>
        <end position="94"/>
    </location>
</feature>
<evidence type="ECO:0000256" key="1">
    <source>
        <dbReference type="SAM" id="MobiDB-lite"/>
    </source>
</evidence>
<evidence type="ECO:0008006" key="4">
    <source>
        <dbReference type="Google" id="ProtNLM"/>
    </source>
</evidence>
<dbReference type="Proteomes" id="UP001374584">
    <property type="component" value="Unassembled WGS sequence"/>
</dbReference>
<evidence type="ECO:0000313" key="2">
    <source>
        <dbReference type="EMBL" id="KAK7370061.1"/>
    </source>
</evidence>
<dbReference type="PROSITE" id="PS00823">
    <property type="entry name" value="DEHYDRIN_2"/>
    <property type="match status" value="1"/>
</dbReference>
<feature type="compositionally biased region" description="Basic and acidic residues" evidence="1">
    <location>
        <begin position="71"/>
        <end position="85"/>
    </location>
</feature>
<feature type="compositionally biased region" description="Gly residues" evidence="1">
    <location>
        <begin position="42"/>
        <end position="53"/>
    </location>
</feature>
<dbReference type="AlphaFoldDB" id="A0AAN9NCV1"/>